<organism evidence="11">
    <name type="scientific">bioreactor metagenome</name>
    <dbReference type="NCBI Taxonomy" id="1076179"/>
    <lineage>
        <taxon>unclassified sequences</taxon>
        <taxon>metagenomes</taxon>
        <taxon>ecological metagenomes</taxon>
    </lineage>
</organism>
<keyword evidence="2" id="KW-0813">Transport</keyword>
<feature type="transmembrane region" description="Helical" evidence="10">
    <location>
        <begin position="6"/>
        <end position="25"/>
    </location>
</feature>
<reference evidence="11" key="1">
    <citation type="submission" date="2019-08" db="EMBL/GenBank/DDBJ databases">
        <authorList>
            <person name="Kucharzyk K."/>
            <person name="Murdoch R.W."/>
            <person name="Higgins S."/>
            <person name="Loffler F."/>
        </authorList>
    </citation>
    <scope>NUCLEOTIDE SEQUENCE</scope>
</reference>
<keyword evidence="4" id="KW-1003">Cell membrane</keyword>
<feature type="transmembrane region" description="Helical" evidence="10">
    <location>
        <begin position="84"/>
        <end position="103"/>
    </location>
</feature>
<comment type="caution">
    <text evidence="11">The sequence shown here is derived from an EMBL/GenBank/DDBJ whole genome shotgun (WGS) entry which is preliminary data.</text>
</comment>
<dbReference type="EMBL" id="VSSQ01034785">
    <property type="protein sequence ID" value="MPM86840.1"/>
    <property type="molecule type" value="Genomic_DNA"/>
</dbReference>
<dbReference type="PANTHER" id="PTHR43298:SF2">
    <property type="entry name" value="FMN_FAD EXPORTER YEEO-RELATED"/>
    <property type="match status" value="1"/>
</dbReference>
<dbReference type="InterPro" id="IPR048279">
    <property type="entry name" value="MdtK-like"/>
</dbReference>
<evidence type="ECO:0000256" key="8">
    <source>
        <dbReference type="ARBA" id="ARBA00023136"/>
    </source>
</evidence>
<dbReference type="GO" id="GO:0005886">
    <property type="term" value="C:plasma membrane"/>
    <property type="evidence" value="ECO:0007669"/>
    <property type="project" value="UniProtKB-SubCell"/>
</dbReference>
<accession>A0A645DBJ5</accession>
<feature type="transmembrane region" description="Helical" evidence="10">
    <location>
        <begin position="208"/>
        <end position="228"/>
    </location>
</feature>
<name>A0A645DBJ5_9ZZZZ</name>
<feature type="transmembrane region" description="Helical" evidence="10">
    <location>
        <begin position="308"/>
        <end position="326"/>
    </location>
</feature>
<dbReference type="AlphaFoldDB" id="A0A645DBJ5"/>
<evidence type="ECO:0000256" key="5">
    <source>
        <dbReference type="ARBA" id="ARBA00022692"/>
    </source>
</evidence>
<gene>
    <name evidence="11" type="primary">yeeO_32</name>
    <name evidence="11" type="ORF">SDC9_133932</name>
</gene>
<dbReference type="GO" id="GO:0006811">
    <property type="term" value="P:monoatomic ion transport"/>
    <property type="evidence" value="ECO:0007669"/>
    <property type="project" value="UniProtKB-KW"/>
</dbReference>
<evidence type="ECO:0000256" key="6">
    <source>
        <dbReference type="ARBA" id="ARBA00022989"/>
    </source>
</evidence>
<evidence type="ECO:0000256" key="10">
    <source>
        <dbReference type="SAM" id="Phobius"/>
    </source>
</evidence>
<feature type="transmembrane region" description="Helical" evidence="10">
    <location>
        <begin position="338"/>
        <end position="358"/>
    </location>
</feature>
<dbReference type="PANTHER" id="PTHR43298">
    <property type="entry name" value="MULTIDRUG RESISTANCE PROTEIN NORM-RELATED"/>
    <property type="match status" value="1"/>
</dbReference>
<dbReference type="GO" id="GO:0042910">
    <property type="term" value="F:xenobiotic transmembrane transporter activity"/>
    <property type="evidence" value="ECO:0007669"/>
    <property type="project" value="InterPro"/>
</dbReference>
<proteinExistence type="predicted"/>
<feature type="transmembrane region" description="Helical" evidence="10">
    <location>
        <begin position="269"/>
        <end position="288"/>
    </location>
</feature>
<feature type="transmembrane region" description="Helical" evidence="10">
    <location>
        <begin position="364"/>
        <end position="386"/>
    </location>
</feature>
<dbReference type="Pfam" id="PF01554">
    <property type="entry name" value="MatE"/>
    <property type="match status" value="2"/>
</dbReference>
<feature type="transmembrane region" description="Helical" evidence="10">
    <location>
        <begin position="115"/>
        <end position="137"/>
    </location>
</feature>
<feature type="transmembrane region" description="Helical" evidence="10">
    <location>
        <begin position="143"/>
        <end position="164"/>
    </location>
</feature>
<keyword evidence="6 10" id="KW-1133">Transmembrane helix</keyword>
<keyword evidence="8 10" id="KW-0472">Membrane</keyword>
<feature type="transmembrane region" description="Helical" evidence="10">
    <location>
        <begin position="45"/>
        <end position="72"/>
    </location>
</feature>
<evidence type="ECO:0000256" key="4">
    <source>
        <dbReference type="ARBA" id="ARBA00022475"/>
    </source>
</evidence>
<dbReference type="InterPro" id="IPR050222">
    <property type="entry name" value="MATE_MdtK"/>
</dbReference>
<keyword evidence="7" id="KW-0406">Ion transport</keyword>
<evidence type="ECO:0000256" key="7">
    <source>
        <dbReference type="ARBA" id="ARBA00023065"/>
    </source>
</evidence>
<protein>
    <recommendedName>
        <fullName evidence="9">Multidrug-efflux transporter</fullName>
    </recommendedName>
</protein>
<comment type="subcellular location">
    <subcellularLocation>
        <location evidence="1">Cell membrane</location>
        <topology evidence="1">Multi-pass membrane protein</topology>
    </subcellularLocation>
</comment>
<feature type="transmembrane region" description="Helical" evidence="10">
    <location>
        <begin position="234"/>
        <end position="257"/>
    </location>
</feature>
<dbReference type="InterPro" id="IPR002528">
    <property type="entry name" value="MATE_fam"/>
</dbReference>
<dbReference type="PIRSF" id="PIRSF006603">
    <property type="entry name" value="DinF"/>
    <property type="match status" value="1"/>
</dbReference>
<dbReference type="GO" id="GO:0015297">
    <property type="term" value="F:antiporter activity"/>
    <property type="evidence" value="ECO:0007669"/>
    <property type="project" value="UniProtKB-KW"/>
</dbReference>
<evidence type="ECO:0000256" key="2">
    <source>
        <dbReference type="ARBA" id="ARBA00022448"/>
    </source>
</evidence>
<dbReference type="NCBIfam" id="TIGR00797">
    <property type="entry name" value="matE"/>
    <property type="match status" value="1"/>
</dbReference>
<dbReference type="CDD" id="cd13137">
    <property type="entry name" value="MATE_NorM_like"/>
    <property type="match status" value="1"/>
</dbReference>
<evidence type="ECO:0000256" key="9">
    <source>
        <dbReference type="ARBA" id="ARBA00031636"/>
    </source>
</evidence>
<keyword evidence="3" id="KW-0050">Antiport</keyword>
<evidence type="ECO:0000313" key="11">
    <source>
        <dbReference type="EMBL" id="MPM86840.1"/>
    </source>
</evidence>
<evidence type="ECO:0000256" key="1">
    <source>
        <dbReference type="ARBA" id="ARBA00004651"/>
    </source>
</evidence>
<sequence>MSLVDSLNVLIISILSALCTGGAVVCAQYIGRHETENARISARQLVYIAMIFALMIGAILLIAPAFFIRLIFGDVDPAVAESAKTYLIFSSISFPFLALYNACAALFRAMGNARVSLYVSLVMNVVNVAANALMIYLLNMGVLGASIATALSRAVAAILMLLLIRSRSNVIYLSRLFPVRFERRMVQSILSIGVPNGFENGLFNFGKLLVQTLVAGLGTSAIAANAIIGSIFNIIIVPGMGMSLAILTVIGQCIGAGDYPQAISYTKKLTLITYLAMIAVNLPVLLYSRWVVGLFPLSAEATRIAEQVMPVLAASCCVIWPISFAFPNALRAAGDARFSMILSTASMWIVRFGLSYLLVMRFHLGVAGVWYGMTADWFVRSIFFLLRYRSGKWKTKVVLH</sequence>
<keyword evidence="5 10" id="KW-0812">Transmembrane</keyword>
<evidence type="ECO:0000256" key="3">
    <source>
        <dbReference type="ARBA" id="ARBA00022449"/>
    </source>
</evidence>